<dbReference type="Proteomes" id="UP001144978">
    <property type="component" value="Unassembled WGS sequence"/>
</dbReference>
<organism evidence="1 2">
    <name type="scientific">Trametes sanguinea</name>
    <dbReference type="NCBI Taxonomy" id="158606"/>
    <lineage>
        <taxon>Eukaryota</taxon>
        <taxon>Fungi</taxon>
        <taxon>Dikarya</taxon>
        <taxon>Basidiomycota</taxon>
        <taxon>Agaricomycotina</taxon>
        <taxon>Agaricomycetes</taxon>
        <taxon>Polyporales</taxon>
        <taxon>Polyporaceae</taxon>
        <taxon>Trametes</taxon>
    </lineage>
</organism>
<name>A0ACC1QB75_9APHY</name>
<comment type="caution">
    <text evidence="1">The sequence shown here is derived from an EMBL/GenBank/DDBJ whole genome shotgun (WGS) entry which is preliminary data.</text>
</comment>
<dbReference type="EMBL" id="JANSHE010000096">
    <property type="protein sequence ID" value="KAJ3016967.1"/>
    <property type="molecule type" value="Genomic_DNA"/>
</dbReference>
<reference evidence="1" key="1">
    <citation type="submission" date="2022-08" db="EMBL/GenBank/DDBJ databases">
        <title>Genome Sequence of Pycnoporus sanguineus.</title>
        <authorList>
            <person name="Buettner E."/>
        </authorList>
    </citation>
    <scope>NUCLEOTIDE SEQUENCE</scope>
    <source>
        <strain evidence="1">CG-C14</strain>
    </source>
</reference>
<gene>
    <name evidence="1" type="ORF">NUW54_g695</name>
</gene>
<sequence length="529" mass="56454">MRNEADSREVLVTCSDFPARASCICTRDPIAKRVASCSSHPLALKSLRRRFYCDTITANMEVDSQLSQLLDSLSLDSQRRKVVFKGKRRGGISDITNLNAKHKRLGHVRLLRQRGLDLSGTHLVAVMVPYAASTDDVSVSAKSKQIAAHIKLQRRRAAATAALRLRVPAGPARAIHAGSYATTGGDYLEAIFTHREAFYAYPPGHRGCAPRASTPHPRQQYMVSATTPAPTPLASHHANTLRSPPPAIGETYASELRPFGIRVLVVAPGRVPHRGRAPPALYLHPHLLIPTLLDSTLHALVPLTLPGLVAAQLGLGAHLAPETHPVQWTSRSSSAASSARSSSSRSRPCAAGCRCRRAGPRARSGRASSSAPRRTTAWSTRSGTSSPRSARTCRSSRTAGIAGGAARPGRARRARTRARARGGRGRRCGCGGGERELVEAYGRGAAVSRAGDARGRERGGVRARAGRQPGRVERGAGRRSTVCSRSASSSKTRGDILFYKNAYGLAATRPVFADNTASDSGIEIVDKDA</sequence>
<proteinExistence type="predicted"/>
<evidence type="ECO:0000313" key="1">
    <source>
        <dbReference type="EMBL" id="KAJ3016967.1"/>
    </source>
</evidence>
<accession>A0ACC1QB75</accession>
<protein>
    <submittedName>
        <fullName evidence="1">Uncharacterized protein</fullName>
    </submittedName>
</protein>
<keyword evidence="2" id="KW-1185">Reference proteome</keyword>
<evidence type="ECO:0000313" key="2">
    <source>
        <dbReference type="Proteomes" id="UP001144978"/>
    </source>
</evidence>